<comment type="caution">
    <text evidence="4">The sequence shown here is derived from an EMBL/GenBank/DDBJ whole genome shotgun (WGS) entry which is preliminary data.</text>
</comment>
<feature type="compositionally biased region" description="Basic and acidic residues" evidence="2">
    <location>
        <begin position="298"/>
        <end position="309"/>
    </location>
</feature>
<dbReference type="InterPro" id="IPR036875">
    <property type="entry name" value="Znf_CCHC_sf"/>
</dbReference>
<protein>
    <submittedName>
        <fullName evidence="4">Retrotransposon protein, putative, ty1-copia subclass</fullName>
    </submittedName>
</protein>
<keyword evidence="1" id="KW-0862">Zinc</keyword>
<dbReference type="PANTHER" id="PTHR47592:SF27">
    <property type="entry name" value="OS08G0421700 PROTEIN"/>
    <property type="match status" value="1"/>
</dbReference>
<dbReference type="InterPro" id="IPR025724">
    <property type="entry name" value="GAG-pre-integrase_dom"/>
</dbReference>
<proteinExistence type="predicted"/>
<keyword evidence="1" id="KW-0479">Metal-binding</keyword>
<evidence type="ECO:0000256" key="2">
    <source>
        <dbReference type="SAM" id="MobiDB-lite"/>
    </source>
</evidence>
<evidence type="ECO:0000256" key="1">
    <source>
        <dbReference type="PROSITE-ProRule" id="PRU00047"/>
    </source>
</evidence>
<organism evidence="4 5">
    <name type="scientific">Tanacetum coccineum</name>
    <dbReference type="NCBI Taxonomy" id="301880"/>
    <lineage>
        <taxon>Eukaryota</taxon>
        <taxon>Viridiplantae</taxon>
        <taxon>Streptophyta</taxon>
        <taxon>Embryophyta</taxon>
        <taxon>Tracheophyta</taxon>
        <taxon>Spermatophyta</taxon>
        <taxon>Magnoliopsida</taxon>
        <taxon>eudicotyledons</taxon>
        <taxon>Gunneridae</taxon>
        <taxon>Pentapetalae</taxon>
        <taxon>asterids</taxon>
        <taxon>campanulids</taxon>
        <taxon>Asterales</taxon>
        <taxon>Asteraceae</taxon>
        <taxon>Asteroideae</taxon>
        <taxon>Anthemideae</taxon>
        <taxon>Anthemidinae</taxon>
        <taxon>Tanacetum</taxon>
    </lineage>
</organism>
<dbReference type="Pfam" id="PF22936">
    <property type="entry name" value="Pol_BBD"/>
    <property type="match status" value="1"/>
</dbReference>
<dbReference type="PANTHER" id="PTHR47592">
    <property type="entry name" value="PBF68 PROTEIN"/>
    <property type="match status" value="1"/>
</dbReference>
<dbReference type="PROSITE" id="PS50158">
    <property type="entry name" value="ZF_CCHC"/>
    <property type="match status" value="1"/>
</dbReference>
<dbReference type="InterPro" id="IPR001878">
    <property type="entry name" value="Znf_CCHC"/>
</dbReference>
<reference evidence="4" key="2">
    <citation type="submission" date="2022-01" db="EMBL/GenBank/DDBJ databases">
        <authorList>
            <person name="Yamashiro T."/>
            <person name="Shiraishi A."/>
            <person name="Satake H."/>
            <person name="Nakayama K."/>
        </authorList>
    </citation>
    <scope>NUCLEOTIDE SEQUENCE</scope>
</reference>
<evidence type="ECO:0000313" key="4">
    <source>
        <dbReference type="EMBL" id="GJT16398.1"/>
    </source>
</evidence>
<evidence type="ECO:0000259" key="3">
    <source>
        <dbReference type="PROSITE" id="PS50158"/>
    </source>
</evidence>
<dbReference type="InterPro" id="IPR054722">
    <property type="entry name" value="PolX-like_BBD"/>
</dbReference>
<dbReference type="SMART" id="SM00343">
    <property type="entry name" value="ZnF_C2HC"/>
    <property type="match status" value="1"/>
</dbReference>
<dbReference type="EMBL" id="BQNB010013470">
    <property type="protein sequence ID" value="GJT16398.1"/>
    <property type="molecule type" value="Genomic_DNA"/>
</dbReference>
<dbReference type="Proteomes" id="UP001151760">
    <property type="component" value="Unassembled WGS sequence"/>
</dbReference>
<keyword evidence="1" id="KW-0863">Zinc-finger</keyword>
<feature type="compositionally biased region" description="Basic residues" evidence="2">
    <location>
        <begin position="47"/>
        <end position="59"/>
    </location>
</feature>
<dbReference type="Pfam" id="PF00098">
    <property type="entry name" value="zf-CCHC"/>
    <property type="match status" value="1"/>
</dbReference>
<gene>
    <name evidence="4" type="ORF">Tco_0875104</name>
</gene>
<reference evidence="4" key="1">
    <citation type="journal article" date="2022" name="Int. J. Mol. Sci.">
        <title>Draft Genome of Tanacetum Coccineum: Genomic Comparison of Closely Related Tanacetum-Family Plants.</title>
        <authorList>
            <person name="Yamashiro T."/>
            <person name="Shiraishi A."/>
            <person name="Nakayama K."/>
            <person name="Satake H."/>
        </authorList>
    </citation>
    <scope>NUCLEOTIDE SEQUENCE</scope>
</reference>
<accession>A0ABQ5BS35</accession>
<feature type="region of interest" description="Disordered" evidence="2">
    <location>
        <begin position="298"/>
        <end position="318"/>
    </location>
</feature>
<sequence length="550" mass="61665">MELHSLLQTAEQGIKKSEMSPSTLLHVLIVGHNAKKRKTSHSNWKGKAAKGKSDRRSKRKAESEIAPTSDPKEAVCFYCNTKGHWKRSCPKYLKDLKDGKVEKGSHSGMFMIELHNTTTLDSWVLDTGCGTHICTILQGLKESRRLKHGELNLVMGNRKITPVTRIGKYELMLKSGVRIDLNNCCYSSEMTRNIISFHALFKDGYKFSFDNENGDILVYSNGCFMFKASPCKGIYETVECISNNGNVILNVGSSNELDKSKLWHSRLGHVNKKRIAQLQKDGVLESFDFKLDDRQWSKNRPEENSRSFADEEPTVNTDTQQEVVTLVEPDDIPLPIRRTSSKVIKPPQFYYGFHIEENKINDSTLSELDEPANYKEAMASHESAKWKEAMKSEIQSMYDNQDWNLVDTTPGLKMVGIDLDQLVVDDLSKWETLDLVTKFITNCMCSTSVAQPHGGLDDVFRFGRHNFSVIDQLYSQGIAPQAFSHGLAGSDSVTGVVFGKLPSINGFDVPITSSRLLGIDNLTSKNMISSNCAFGAKILSLPVNDWILLS</sequence>
<evidence type="ECO:0000313" key="5">
    <source>
        <dbReference type="Proteomes" id="UP001151760"/>
    </source>
</evidence>
<name>A0ABQ5BS35_9ASTR</name>
<dbReference type="SUPFAM" id="SSF57756">
    <property type="entry name" value="Retrovirus zinc finger-like domains"/>
    <property type="match status" value="1"/>
</dbReference>
<feature type="domain" description="CCHC-type" evidence="3">
    <location>
        <begin position="76"/>
        <end position="91"/>
    </location>
</feature>
<dbReference type="Pfam" id="PF13976">
    <property type="entry name" value="gag_pre-integrs"/>
    <property type="match status" value="1"/>
</dbReference>
<keyword evidence="5" id="KW-1185">Reference proteome</keyword>
<feature type="region of interest" description="Disordered" evidence="2">
    <location>
        <begin position="34"/>
        <end position="66"/>
    </location>
</feature>
<dbReference type="Gene3D" id="4.10.60.10">
    <property type="entry name" value="Zinc finger, CCHC-type"/>
    <property type="match status" value="1"/>
</dbReference>